<organism evidence="1 2">
    <name type="scientific">Cirrhinus mrigala</name>
    <name type="common">Mrigala</name>
    <dbReference type="NCBI Taxonomy" id="683832"/>
    <lineage>
        <taxon>Eukaryota</taxon>
        <taxon>Metazoa</taxon>
        <taxon>Chordata</taxon>
        <taxon>Craniata</taxon>
        <taxon>Vertebrata</taxon>
        <taxon>Euteleostomi</taxon>
        <taxon>Actinopterygii</taxon>
        <taxon>Neopterygii</taxon>
        <taxon>Teleostei</taxon>
        <taxon>Ostariophysi</taxon>
        <taxon>Cypriniformes</taxon>
        <taxon>Cyprinidae</taxon>
        <taxon>Labeoninae</taxon>
        <taxon>Labeonini</taxon>
        <taxon>Cirrhinus</taxon>
    </lineage>
</organism>
<sequence>AVGEALTYIPVELLTQNKLPPRFVADQRSSLPEPLQTLLNTLSPLLLFKARPLQLAVYHILH</sequence>
<feature type="non-terminal residue" evidence="1">
    <location>
        <position position="1"/>
    </location>
</feature>
<gene>
    <name evidence="1" type="ORF">M9458_021859</name>
</gene>
<protein>
    <submittedName>
        <fullName evidence="1">Uncharacterized protein</fullName>
    </submittedName>
</protein>
<comment type="caution">
    <text evidence="1">The sequence shown here is derived from an EMBL/GenBank/DDBJ whole genome shotgun (WGS) entry which is preliminary data.</text>
</comment>
<accession>A0ABD0Q8J2</accession>
<feature type="non-terminal residue" evidence="1">
    <location>
        <position position="62"/>
    </location>
</feature>
<dbReference type="EMBL" id="JAMKFB020000010">
    <property type="protein sequence ID" value="KAL0182484.1"/>
    <property type="molecule type" value="Genomic_DNA"/>
</dbReference>
<evidence type="ECO:0000313" key="1">
    <source>
        <dbReference type="EMBL" id="KAL0182484.1"/>
    </source>
</evidence>
<keyword evidence="2" id="KW-1185">Reference proteome</keyword>
<proteinExistence type="predicted"/>
<evidence type="ECO:0000313" key="2">
    <source>
        <dbReference type="Proteomes" id="UP001529510"/>
    </source>
</evidence>
<dbReference type="AlphaFoldDB" id="A0ABD0Q8J2"/>
<reference evidence="1 2" key="1">
    <citation type="submission" date="2024-05" db="EMBL/GenBank/DDBJ databases">
        <title>Genome sequencing and assembly of Indian major carp, Cirrhinus mrigala (Hamilton, 1822).</title>
        <authorList>
            <person name="Mohindra V."/>
            <person name="Chowdhury L.M."/>
            <person name="Lal K."/>
            <person name="Jena J.K."/>
        </authorList>
    </citation>
    <scope>NUCLEOTIDE SEQUENCE [LARGE SCALE GENOMIC DNA]</scope>
    <source>
        <strain evidence="1">CM1030</strain>
        <tissue evidence="1">Blood</tissue>
    </source>
</reference>
<name>A0ABD0Q8J2_CIRMR</name>
<dbReference type="Proteomes" id="UP001529510">
    <property type="component" value="Unassembled WGS sequence"/>
</dbReference>